<keyword evidence="4" id="KW-1185">Reference proteome</keyword>
<feature type="transmembrane region" description="Helical" evidence="2">
    <location>
        <begin position="587"/>
        <end position="607"/>
    </location>
</feature>
<keyword evidence="2" id="KW-0812">Transmembrane</keyword>
<evidence type="ECO:0000313" key="4">
    <source>
        <dbReference type="Proteomes" id="UP000046155"/>
    </source>
</evidence>
<feature type="region of interest" description="Disordered" evidence="1">
    <location>
        <begin position="391"/>
        <end position="510"/>
    </location>
</feature>
<dbReference type="Pfam" id="PF08757">
    <property type="entry name" value="CotH"/>
    <property type="match status" value="1"/>
</dbReference>
<feature type="compositionally biased region" description="Polar residues" evidence="1">
    <location>
        <begin position="391"/>
        <end position="412"/>
    </location>
</feature>
<feature type="compositionally biased region" description="Gly residues" evidence="1">
    <location>
        <begin position="422"/>
        <end position="435"/>
    </location>
</feature>
<organism evidence="3 4">
    <name type="scientific">Syntrophaceticus schinkii</name>
    <dbReference type="NCBI Taxonomy" id="499207"/>
    <lineage>
        <taxon>Bacteria</taxon>
        <taxon>Bacillati</taxon>
        <taxon>Bacillota</taxon>
        <taxon>Clostridia</taxon>
        <taxon>Thermoanaerobacterales</taxon>
        <taxon>Thermoanaerobacterales Family III. Incertae Sedis</taxon>
        <taxon>Syntrophaceticus</taxon>
    </lineage>
</organism>
<gene>
    <name evidence="3" type="ORF">SSCH_120003</name>
</gene>
<accession>A0A0B7MB03</accession>
<dbReference type="Proteomes" id="UP000046155">
    <property type="component" value="Unassembled WGS sequence"/>
</dbReference>
<dbReference type="PANTHER" id="PTHR40050:SF1">
    <property type="entry name" value="INNER SPORE COAT PROTEIN H"/>
    <property type="match status" value="1"/>
</dbReference>
<evidence type="ECO:0000256" key="2">
    <source>
        <dbReference type="SAM" id="Phobius"/>
    </source>
</evidence>
<evidence type="ECO:0000256" key="1">
    <source>
        <dbReference type="SAM" id="MobiDB-lite"/>
    </source>
</evidence>
<reference evidence="4" key="1">
    <citation type="submission" date="2015-01" db="EMBL/GenBank/DDBJ databases">
        <authorList>
            <person name="Manzoor Shahid"/>
            <person name="Zubair Saima"/>
        </authorList>
    </citation>
    <scope>NUCLEOTIDE SEQUENCE [LARGE SCALE GENOMIC DNA]</scope>
    <source>
        <strain evidence="4">Sp3</strain>
    </source>
</reference>
<dbReference type="EMBL" id="CDRZ01000024">
    <property type="protein sequence ID" value="CEO87694.1"/>
    <property type="molecule type" value="Genomic_DNA"/>
</dbReference>
<evidence type="ECO:0008006" key="5">
    <source>
        <dbReference type="Google" id="ProtNLM"/>
    </source>
</evidence>
<dbReference type="PANTHER" id="PTHR40050">
    <property type="entry name" value="INNER SPORE COAT PROTEIN H"/>
    <property type="match status" value="1"/>
</dbReference>
<proteinExistence type="predicted"/>
<dbReference type="AlphaFoldDB" id="A0A0B7MB03"/>
<name>A0A0B7MB03_9FIRM</name>
<keyword evidence="2" id="KW-1133">Transmembrane helix</keyword>
<dbReference type="RefSeq" id="WP_198142100.1">
    <property type="nucleotide sequence ID" value="NZ_CDRZ01000024.1"/>
</dbReference>
<sequence length="616" mass="68370">MFYSSKPGSTVTAEPEYTSKIFNKDQITEINIDIKQEDFDWIIENAAQEEYRCCDITINGMIFKNVGIRPKGNSSLRTVAQDDNSDRFSFKVKFDAYIEGQTCFGLNKLSLNNIIMDKTYMKEYLAYDMFASMGVVTPEYAFTNIKVNGKPWGLYLAVEAMEESFVQRNYGSLNGHLYRPEGAGADLKWAGESAGSYAGIRKMAVYDVTDSDFNKIITMIEHLNNGTDLEKHLDVDSILRYFAVNTFLVNFDSYTGSMKHNYYLYEENGVCTILPWDFNLAFAGHQITDAEQAVNHPIDTPVNTNLSDRPLIAKLLEVPEYKELYHKYLDELVKSYISSGTFEAKVQQLDRLINSSVQNDATAFYTYEEYEKSLPVLVKFAELRAQSISAQLSREQPATSAEQSSNTTNNIDASGIDLSALGGMGGLRGKGGGMPGNPRNQGDAVELDVHVPGQEDTADHSRAPLPGGEPGGFPGARKPDKNFDPGGGAVFGEDSAGKGQGPDDMPQGNMLDQETMTKVREIMQNAAGGELSDEQISQLKELGLDENMIDRMKNMPAGMQGARREGFEGNKDAPDKRKGIINRITPARIAFVAVSTMCILLGLLFVWKFKRRKYSS</sequence>
<protein>
    <recommendedName>
        <fullName evidence="5">Spore coat protein CotH</fullName>
    </recommendedName>
</protein>
<keyword evidence="2" id="KW-0472">Membrane</keyword>
<evidence type="ECO:0000313" key="3">
    <source>
        <dbReference type="EMBL" id="CEO87694.1"/>
    </source>
</evidence>
<dbReference type="InterPro" id="IPR014867">
    <property type="entry name" value="Spore_coat_CotH_CotH2/3/7"/>
</dbReference>